<dbReference type="PROSITE" id="PS51257">
    <property type="entry name" value="PROKAR_LIPOPROTEIN"/>
    <property type="match status" value="1"/>
</dbReference>
<feature type="signal peptide" evidence="2">
    <location>
        <begin position="1"/>
        <end position="25"/>
    </location>
</feature>
<evidence type="ECO:0000256" key="1">
    <source>
        <dbReference type="SAM" id="MobiDB-lite"/>
    </source>
</evidence>
<keyword evidence="5" id="KW-1185">Reference proteome</keyword>
<proteinExistence type="predicted"/>
<dbReference type="PANTHER" id="PTHR30535:SF34">
    <property type="entry name" value="MOLYBDATE-BINDING PROTEIN MOLA"/>
    <property type="match status" value="1"/>
</dbReference>
<accession>A0A6N6N1G7</accession>
<dbReference type="PROSITE" id="PS50983">
    <property type="entry name" value="FE_B12_PBP"/>
    <property type="match status" value="1"/>
</dbReference>
<evidence type="ECO:0000313" key="4">
    <source>
        <dbReference type="EMBL" id="KAB1441666.1"/>
    </source>
</evidence>
<feature type="domain" description="Fe/B12 periplasmic-binding" evidence="3">
    <location>
        <begin position="59"/>
        <end position="340"/>
    </location>
</feature>
<evidence type="ECO:0000313" key="5">
    <source>
        <dbReference type="Proteomes" id="UP000438699"/>
    </source>
</evidence>
<dbReference type="EMBL" id="WAIE01000003">
    <property type="protein sequence ID" value="KAB1441666.1"/>
    <property type="molecule type" value="Genomic_DNA"/>
</dbReference>
<dbReference type="AlphaFoldDB" id="A0A6N6N1G7"/>
<dbReference type="CDD" id="cd01147">
    <property type="entry name" value="HemV-2"/>
    <property type="match status" value="1"/>
</dbReference>
<comment type="caution">
    <text evidence="4">The sequence shown here is derived from an EMBL/GenBank/DDBJ whole genome shotgun (WGS) entry which is preliminary data.</text>
</comment>
<dbReference type="Gene3D" id="3.40.50.1980">
    <property type="entry name" value="Nitrogenase molybdenum iron protein domain"/>
    <property type="match status" value="2"/>
</dbReference>
<evidence type="ECO:0000256" key="2">
    <source>
        <dbReference type="SAM" id="SignalP"/>
    </source>
</evidence>
<dbReference type="InterPro" id="IPR002491">
    <property type="entry name" value="ABC_transptr_periplasmic_BD"/>
</dbReference>
<organism evidence="4 5">
    <name type="scientific">Pseudodesulfovibrio senegalensis</name>
    <dbReference type="NCBI Taxonomy" id="1721087"/>
    <lineage>
        <taxon>Bacteria</taxon>
        <taxon>Pseudomonadati</taxon>
        <taxon>Thermodesulfobacteriota</taxon>
        <taxon>Desulfovibrionia</taxon>
        <taxon>Desulfovibrionales</taxon>
        <taxon>Desulfovibrionaceae</taxon>
    </lineage>
</organism>
<dbReference type="Pfam" id="PF01497">
    <property type="entry name" value="Peripla_BP_2"/>
    <property type="match status" value="1"/>
</dbReference>
<dbReference type="InterPro" id="IPR050902">
    <property type="entry name" value="ABC_Transporter_SBP"/>
</dbReference>
<feature type="region of interest" description="Disordered" evidence="1">
    <location>
        <begin position="21"/>
        <end position="45"/>
    </location>
</feature>
<feature type="compositionally biased region" description="Polar residues" evidence="1">
    <location>
        <begin position="22"/>
        <end position="43"/>
    </location>
</feature>
<gene>
    <name evidence="4" type="ORF">F8A88_08690</name>
</gene>
<dbReference type="PANTHER" id="PTHR30535">
    <property type="entry name" value="VITAMIN B12-BINDING PROTEIN"/>
    <property type="match status" value="1"/>
</dbReference>
<sequence length="394" mass="43119">MKKYSFLFVLLIALGLAACSGPESSEQNRNTQAQQAEPETRTVTDMMGRTVTVPVNPTRVICSGPGCLRYLTYLQAQDRVIAVDSIEKRKTRIDARPYAMANPQFAKLPLFGEFRGHDNPELIAALDPQPQVIFKTYRGMGTDPQELQDKTGIPVVSLDYGDLNARRAAMNTALNLMGEVLGKQERAQEVIAFMDAAEEDLGKRAAQSAAHPTCYVGGIASKGPHGFRSTEPGYPPFAFLNAHNVAAPTDGSKPSRHADIAKEQIVQWEPDYIFVDLSTIRAGSEANSLYELNTDPSYKGLKACLEKRIFGVLPYNWYTSNHGNTLADAYFIGKTLYPDAFADVDPAAKADEIYSFLVGKPVFGEINKAFGSLAFKPLDPSVLRIGDNGEILAK</sequence>
<dbReference type="Proteomes" id="UP000438699">
    <property type="component" value="Unassembled WGS sequence"/>
</dbReference>
<dbReference type="RefSeq" id="WP_151150758.1">
    <property type="nucleotide sequence ID" value="NZ_WAIE01000003.1"/>
</dbReference>
<name>A0A6N6N1G7_9BACT</name>
<dbReference type="SUPFAM" id="SSF53807">
    <property type="entry name" value="Helical backbone' metal receptor"/>
    <property type="match status" value="1"/>
</dbReference>
<protein>
    <submittedName>
        <fullName evidence="4">Iron ABC transporter substrate-binding protein</fullName>
    </submittedName>
</protein>
<keyword evidence="2" id="KW-0732">Signal</keyword>
<evidence type="ECO:0000259" key="3">
    <source>
        <dbReference type="PROSITE" id="PS50983"/>
    </source>
</evidence>
<dbReference type="OrthoDB" id="9775594at2"/>
<reference evidence="4 5" key="1">
    <citation type="journal article" date="2017" name="Int. J. Syst. Evol. Microbiol.">
        <title>Desulfovibrio senegalensis sp. nov., a mesophilic sulfate reducer isolated from marine sediment.</title>
        <authorList>
            <person name="Thioye A."/>
            <person name="Gam Z.B.A."/>
            <person name="Mbengue M."/>
            <person name="Cayol J.L."/>
            <person name="Joseph-Bartoli M."/>
            <person name="Toure-Kane C."/>
            <person name="Labat M."/>
        </authorList>
    </citation>
    <scope>NUCLEOTIDE SEQUENCE [LARGE SCALE GENOMIC DNA]</scope>
    <source>
        <strain evidence="4 5">DSM 101509</strain>
    </source>
</reference>
<feature type="chain" id="PRO_5026885700" evidence="2">
    <location>
        <begin position="26"/>
        <end position="394"/>
    </location>
</feature>